<dbReference type="AlphaFoldDB" id="A0AAW2VYD0"/>
<dbReference type="EMBL" id="JACGWN010000009">
    <property type="protein sequence ID" value="KAL0434577.1"/>
    <property type="molecule type" value="Genomic_DNA"/>
</dbReference>
<evidence type="ECO:0000313" key="2">
    <source>
        <dbReference type="EMBL" id="KAL0434577.1"/>
    </source>
</evidence>
<dbReference type="PANTHER" id="PTHR33223">
    <property type="entry name" value="CCHC-TYPE DOMAIN-CONTAINING PROTEIN"/>
    <property type="match status" value="1"/>
</dbReference>
<feature type="region of interest" description="Disordered" evidence="1">
    <location>
        <begin position="1"/>
        <end position="39"/>
    </location>
</feature>
<proteinExistence type="predicted"/>
<protein>
    <recommendedName>
        <fullName evidence="3">Retrotransposon gag domain-containing protein</fullName>
    </recommendedName>
</protein>
<dbReference type="PANTHER" id="PTHR33223:SF10">
    <property type="entry name" value="AMINOTRANSFERASE-LIKE PLANT MOBILE DOMAIN-CONTAINING PROTEIN"/>
    <property type="match status" value="1"/>
</dbReference>
<gene>
    <name evidence="2" type="ORF">Slati_2792000</name>
</gene>
<feature type="compositionally biased region" description="Polar residues" evidence="1">
    <location>
        <begin position="1"/>
        <end position="21"/>
    </location>
</feature>
<organism evidence="2">
    <name type="scientific">Sesamum latifolium</name>
    <dbReference type="NCBI Taxonomy" id="2727402"/>
    <lineage>
        <taxon>Eukaryota</taxon>
        <taxon>Viridiplantae</taxon>
        <taxon>Streptophyta</taxon>
        <taxon>Embryophyta</taxon>
        <taxon>Tracheophyta</taxon>
        <taxon>Spermatophyta</taxon>
        <taxon>Magnoliopsida</taxon>
        <taxon>eudicotyledons</taxon>
        <taxon>Gunneridae</taxon>
        <taxon>Pentapetalae</taxon>
        <taxon>asterids</taxon>
        <taxon>lamiids</taxon>
        <taxon>Lamiales</taxon>
        <taxon>Pedaliaceae</taxon>
        <taxon>Sesamum</taxon>
    </lineage>
</organism>
<evidence type="ECO:0008006" key="3">
    <source>
        <dbReference type="Google" id="ProtNLM"/>
    </source>
</evidence>
<evidence type="ECO:0000256" key="1">
    <source>
        <dbReference type="SAM" id="MobiDB-lite"/>
    </source>
</evidence>
<reference evidence="2" key="1">
    <citation type="submission" date="2020-06" db="EMBL/GenBank/DDBJ databases">
        <authorList>
            <person name="Li T."/>
            <person name="Hu X."/>
            <person name="Zhang T."/>
            <person name="Song X."/>
            <person name="Zhang H."/>
            <person name="Dai N."/>
            <person name="Sheng W."/>
            <person name="Hou X."/>
            <person name="Wei L."/>
        </authorList>
    </citation>
    <scope>NUCLEOTIDE SEQUENCE</scope>
    <source>
        <strain evidence="2">KEN1</strain>
        <tissue evidence="2">Leaf</tissue>
    </source>
</reference>
<reference evidence="2" key="2">
    <citation type="journal article" date="2024" name="Plant">
        <title>Genomic evolution and insights into agronomic trait innovations of Sesamum species.</title>
        <authorList>
            <person name="Miao H."/>
            <person name="Wang L."/>
            <person name="Qu L."/>
            <person name="Liu H."/>
            <person name="Sun Y."/>
            <person name="Le M."/>
            <person name="Wang Q."/>
            <person name="Wei S."/>
            <person name="Zheng Y."/>
            <person name="Lin W."/>
            <person name="Duan Y."/>
            <person name="Cao H."/>
            <person name="Xiong S."/>
            <person name="Wang X."/>
            <person name="Wei L."/>
            <person name="Li C."/>
            <person name="Ma Q."/>
            <person name="Ju M."/>
            <person name="Zhao R."/>
            <person name="Li G."/>
            <person name="Mu C."/>
            <person name="Tian Q."/>
            <person name="Mei H."/>
            <person name="Zhang T."/>
            <person name="Gao T."/>
            <person name="Zhang H."/>
        </authorList>
    </citation>
    <scope>NUCLEOTIDE SEQUENCE</scope>
    <source>
        <strain evidence="2">KEN1</strain>
    </source>
</reference>
<sequence>MANSNNEADQGSYGGNSSLPPASSPGISPADPALGGIRVAGPNTVAKKTLPTEHGIPFSENIMMEELPAHFRSPSHLPAYDGTTDPVEHIHKFENAALLHRYTDGIKCRVFLTTLTNSAQQWFDQLPDGSGLCGGPLFESLAKKPAVDYLDVLTRAEKYMNLEDALLVRRSSRQRENELFSSSRNKEQAEDL</sequence>
<comment type="caution">
    <text evidence="2">The sequence shown here is derived from an EMBL/GenBank/DDBJ whole genome shotgun (WGS) entry which is preliminary data.</text>
</comment>
<name>A0AAW2VYD0_9LAMI</name>
<accession>A0AAW2VYD0</accession>